<evidence type="ECO:0000313" key="2">
    <source>
        <dbReference type="EMBL" id="KAA2363354.1"/>
    </source>
</evidence>
<comment type="caution">
    <text evidence="2">The sequence shown here is derived from an EMBL/GenBank/DDBJ whole genome shotgun (WGS) entry which is preliminary data.</text>
</comment>
<reference evidence="2 3" key="1">
    <citation type="journal article" date="2019" name="Nat. Med.">
        <title>A library of human gut bacterial isolates paired with longitudinal multiomics data enables mechanistic microbiome research.</title>
        <authorList>
            <person name="Poyet M."/>
            <person name="Groussin M."/>
            <person name="Gibbons S.M."/>
            <person name="Avila-Pacheco J."/>
            <person name="Jiang X."/>
            <person name="Kearney S.M."/>
            <person name="Perrotta A.R."/>
            <person name="Berdy B."/>
            <person name="Zhao S."/>
            <person name="Lieberman T.D."/>
            <person name="Swanson P.K."/>
            <person name="Smith M."/>
            <person name="Roesemann S."/>
            <person name="Alexander J.E."/>
            <person name="Rich S.A."/>
            <person name="Livny J."/>
            <person name="Vlamakis H."/>
            <person name="Clish C."/>
            <person name="Bullock K."/>
            <person name="Deik A."/>
            <person name="Scott J."/>
            <person name="Pierce K.A."/>
            <person name="Xavier R.J."/>
            <person name="Alm E.J."/>
        </authorList>
    </citation>
    <scope>NUCLEOTIDE SEQUENCE [LARGE SCALE GENOMIC DNA]</scope>
    <source>
        <strain evidence="2 3">BIOML-A2</strain>
    </source>
</reference>
<dbReference type="RefSeq" id="WP_149887991.1">
    <property type="nucleotide sequence ID" value="NZ_VVXK01000060.1"/>
</dbReference>
<protein>
    <submittedName>
        <fullName evidence="2">Polysaccharide pyruvyl transferase family protein</fullName>
    </submittedName>
</protein>
<evidence type="ECO:0000313" key="3">
    <source>
        <dbReference type="Proteomes" id="UP000323567"/>
    </source>
</evidence>
<keyword evidence="2" id="KW-0808">Transferase</keyword>
<dbReference type="EMBL" id="VVXK01000060">
    <property type="protein sequence ID" value="KAA2363354.1"/>
    <property type="molecule type" value="Genomic_DNA"/>
</dbReference>
<sequence>MYISRTNIIEHIPEFEADIVLVCCAGYPNYGDELLLKSWLDNIFLRDSKIKVLVACPVPGNCSVLLGDYDGRVRYQDAVWKIVWGAPHCPIDAFNYGIKLFEACDKNNGLRFMFGHYKKAKLMHFIGGGFIRKGCDNHFSLLGLAIAIKKRFHLNLSMSGQGFCPIDEVFLPIFKTALENFEHVSCRDLPSLKVVEKLSCVDPDTVVDDTFLISDSPLFSGKENQKERVVICIQNDIKDSFISALLLRQIHLLLAEDPERELVVAEFCLNYDLTCVSEISQLFKSPTIISFEKLWNGRVLNKSDICVGTRYHFHLIASRSGCRGIFGSPDAYYGIKHDSLLPIGSNWQNVDLYHDRVPPLCFPRIQEESLVRKKRAEFGLLMSLTS</sequence>
<dbReference type="Proteomes" id="UP000323567">
    <property type="component" value="Unassembled WGS sequence"/>
</dbReference>
<evidence type="ECO:0000259" key="1">
    <source>
        <dbReference type="Pfam" id="PF04230"/>
    </source>
</evidence>
<dbReference type="GO" id="GO:0016740">
    <property type="term" value="F:transferase activity"/>
    <property type="evidence" value="ECO:0007669"/>
    <property type="project" value="UniProtKB-KW"/>
</dbReference>
<feature type="domain" description="Polysaccharide pyruvyl transferase" evidence="1">
    <location>
        <begin position="29"/>
        <end position="325"/>
    </location>
</feature>
<dbReference type="Pfam" id="PF04230">
    <property type="entry name" value="PS_pyruv_trans"/>
    <property type="match status" value="1"/>
</dbReference>
<name>A0A5B3FQG1_9BACT</name>
<dbReference type="AlphaFoldDB" id="A0A5B3FQG1"/>
<dbReference type="InterPro" id="IPR007345">
    <property type="entry name" value="Polysacch_pyruvyl_Trfase"/>
</dbReference>
<proteinExistence type="predicted"/>
<accession>A0A5B3FQG1</accession>
<gene>
    <name evidence="2" type="ORF">F2Y13_16065</name>
</gene>
<organism evidence="2 3">
    <name type="scientific">Alistipes shahii</name>
    <dbReference type="NCBI Taxonomy" id="328814"/>
    <lineage>
        <taxon>Bacteria</taxon>
        <taxon>Pseudomonadati</taxon>
        <taxon>Bacteroidota</taxon>
        <taxon>Bacteroidia</taxon>
        <taxon>Bacteroidales</taxon>
        <taxon>Rikenellaceae</taxon>
        <taxon>Alistipes</taxon>
    </lineage>
</organism>